<evidence type="ECO:0000313" key="6">
    <source>
        <dbReference type="Proteomes" id="UP001500212"/>
    </source>
</evidence>
<evidence type="ECO:0000256" key="3">
    <source>
        <dbReference type="ARBA" id="ARBA00023163"/>
    </source>
</evidence>
<dbReference type="InterPro" id="IPR011711">
    <property type="entry name" value="GntR_C"/>
</dbReference>
<dbReference type="SUPFAM" id="SSF46785">
    <property type="entry name" value="Winged helix' DNA-binding domain"/>
    <property type="match status" value="1"/>
</dbReference>
<dbReference type="InterPro" id="IPR036388">
    <property type="entry name" value="WH-like_DNA-bd_sf"/>
</dbReference>
<protein>
    <submittedName>
        <fullName evidence="5">GntR family transcriptional regulator</fullName>
    </submittedName>
</protein>
<dbReference type="Pfam" id="PF00392">
    <property type="entry name" value="GntR"/>
    <property type="match status" value="1"/>
</dbReference>
<evidence type="ECO:0000259" key="4">
    <source>
        <dbReference type="PROSITE" id="PS50949"/>
    </source>
</evidence>
<dbReference type="RefSeq" id="WP_345360937.1">
    <property type="nucleotide sequence ID" value="NZ_BAABHJ010000022.1"/>
</dbReference>
<gene>
    <name evidence="5" type="ORF">GCM10023195_56620</name>
</gene>
<evidence type="ECO:0000256" key="2">
    <source>
        <dbReference type="ARBA" id="ARBA00023125"/>
    </source>
</evidence>
<dbReference type="InterPro" id="IPR000524">
    <property type="entry name" value="Tscrpt_reg_HTH_GntR"/>
</dbReference>
<proteinExistence type="predicted"/>
<dbReference type="InterPro" id="IPR036390">
    <property type="entry name" value="WH_DNA-bd_sf"/>
</dbReference>
<keyword evidence="3" id="KW-0804">Transcription</keyword>
<keyword evidence="6" id="KW-1185">Reference proteome</keyword>
<dbReference type="Proteomes" id="UP001500212">
    <property type="component" value="Unassembled WGS sequence"/>
</dbReference>
<dbReference type="EMBL" id="BAABHJ010000022">
    <property type="protein sequence ID" value="GAA4613117.1"/>
    <property type="molecule type" value="Genomic_DNA"/>
</dbReference>
<dbReference type="PROSITE" id="PS50949">
    <property type="entry name" value="HTH_GNTR"/>
    <property type="match status" value="1"/>
</dbReference>
<reference evidence="6" key="1">
    <citation type="journal article" date="2019" name="Int. J. Syst. Evol. Microbiol.">
        <title>The Global Catalogue of Microorganisms (GCM) 10K type strain sequencing project: providing services to taxonomists for standard genome sequencing and annotation.</title>
        <authorList>
            <consortium name="The Broad Institute Genomics Platform"/>
            <consortium name="The Broad Institute Genome Sequencing Center for Infectious Disease"/>
            <person name="Wu L."/>
            <person name="Ma J."/>
        </authorList>
    </citation>
    <scope>NUCLEOTIDE SEQUENCE [LARGE SCALE GENOMIC DNA]</scope>
    <source>
        <strain evidence="6">JCM 17938</strain>
    </source>
</reference>
<dbReference type="SMART" id="SM00895">
    <property type="entry name" value="FCD"/>
    <property type="match status" value="1"/>
</dbReference>
<evidence type="ECO:0000256" key="1">
    <source>
        <dbReference type="ARBA" id="ARBA00023015"/>
    </source>
</evidence>
<comment type="caution">
    <text evidence="5">The sequence shown here is derived from an EMBL/GenBank/DDBJ whole genome shotgun (WGS) entry which is preliminary data.</text>
</comment>
<dbReference type="Pfam" id="PF07729">
    <property type="entry name" value="FCD"/>
    <property type="match status" value="1"/>
</dbReference>
<feature type="domain" description="HTH gntR-type" evidence="4">
    <location>
        <begin position="9"/>
        <end position="76"/>
    </location>
</feature>
<keyword evidence="1" id="KW-0805">Transcription regulation</keyword>
<organism evidence="5 6">
    <name type="scientific">Actinoallomurus liliacearum</name>
    <dbReference type="NCBI Taxonomy" id="1080073"/>
    <lineage>
        <taxon>Bacteria</taxon>
        <taxon>Bacillati</taxon>
        <taxon>Actinomycetota</taxon>
        <taxon>Actinomycetes</taxon>
        <taxon>Streptosporangiales</taxon>
        <taxon>Thermomonosporaceae</taxon>
        <taxon>Actinoallomurus</taxon>
    </lineage>
</organism>
<dbReference type="PANTHER" id="PTHR43537:SF24">
    <property type="entry name" value="GLUCONATE OPERON TRANSCRIPTIONAL REPRESSOR"/>
    <property type="match status" value="1"/>
</dbReference>
<dbReference type="SMART" id="SM00345">
    <property type="entry name" value="HTH_GNTR"/>
    <property type="match status" value="1"/>
</dbReference>
<dbReference type="InterPro" id="IPR008920">
    <property type="entry name" value="TF_FadR/GntR_C"/>
</dbReference>
<dbReference type="Gene3D" id="1.10.10.10">
    <property type="entry name" value="Winged helix-like DNA-binding domain superfamily/Winged helix DNA-binding domain"/>
    <property type="match status" value="1"/>
</dbReference>
<accession>A0ABP8TTB4</accession>
<keyword evidence="2" id="KW-0238">DNA-binding</keyword>
<sequence length="220" mass="23715">MSRSGLSTVTVVDALVEALREQILDGQWPPAAPVAEVEVARRFQVSRPTAKAAVRTLVFEGLLRQDSHHAAVVPSLSAQDIEDLYFVRIPLELAMVERLSQANDVRLDDAENAIVALERLADDAVTSSFVAADLGFHRALAAAAGSRRLERSYNALAGEVHLCMMQTRQALGRTRIAGEHRQILQAIRSGDGPGAVEAARRHLAGARDALLKSGPDGLKE</sequence>
<evidence type="ECO:0000313" key="5">
    <source>
        <dbReference type="EMBL" id="GAA4613117.1"/>
    </source>
</evidence>
<name>A0ABP8TTB4_9ACTN</name>
<dbReference type="SUPFAM" id="SSF48008">
    <property type="entry name" value="GntR ligand-binding domain-like"/>
    <property type="match status" value="1"/>
</dbReference>
<dbReference type="Gene3D" id="1.20.120.530">
    <property type="entry name" value="GntR ligand-binding domain-like"/>
    <property type="match status" value="1"/>
</dbReference>
<dbReference type="PANTHER" id="PTHR43537">
    <property type="entry name" value="TRANSCRIPTIONAL REGULATOR, GNTR FAMILY"/>
    <property type="match status" value="1"/>
</dbReference>